<dbReference type="Pfam" id="PF11251">
    <property type="entry name" value="DUF3050"/>
    <property type="match status" value="1"/>
</dbReference>
<dbReference type="Gene3D" id="1.20.910.10">
    <property type="entry name" value="Heme oxygenase-like"/>
    <property type="match status" value="1"/>
</dbReference>
<protein>
    <submittedName>
        <fullName evidence="1">DUF3050 domain-containing protein</fullName>
    </submittedName>
</protein>
<gene>
    <name evidence="1" type="ORF">FCN74_02650</name>
</gene>
<dbReference type="OrthoDB" id="9791270at2"/>
<dbReference type="RefSeq" id="WP_138931041.1">
    <property type="nucleotide sequence ID" value="NZ_SWMU01000001.1"/>
</dbReference>
<evidence type="ECO:0000313" key="1">
    <source>
        <dbReference type="EMBL" id="TKS57338.1"/>
    </source>
</evidence>
<organism evidence="1 2">
    <name type="scientific">Mesohalobacter halotolerans</name>
    <dbReference type="NCBI Taxonomy" id="1883405"/>
    <lineage>
        <taxon>Bacteria</taxon>
        <taxon>Pseudomonadati</taxon>
        <taxon>Bacteroidota</taxon>
        <taxon>Flavobacteriia</taxon>
        <taxon>Flavobacteriales</taxon>
        <taxon>Flavobacteriaceae</taxon>
        <taxon>Mesohalobacter</taxon>
    </lineage>
</organism>
<comment type="caution">
    <text evidence="1">The sequence shown here is derived from an EMBL/GenBank/DDBJ whole genome shotgun (WGS) entry which is preliminary data.</text>
</comment>
<accession>A0A4U5TVU5</accession>
<dbReference type="Proteomes" id="UP000306552">
    <property type="component" value="Unassembled WGS sequence"/>
</dbReference>
<dbReference type="EMBL" id="SWMU01000001">
    <property type="protein sequence ID" value="TKS57338.1"/>
    <property type="molecule type" value="Genomic_DNA"/>
</dbReference>
<dbReference type="AlphaFoldDB" id="A0A4U5TVU5"/>
<dbReference type="SUPFAM" id="SSF48613">
    <property type="entry name" value="Heme oxygenase-like"/>
    <property type="match status" value="1"/>
</dbReference>
<keyword evidence="2" id="KW-1185">Reference proteome</keyword>
<proteinExistence type="predicted"/>
<reference evidence="1 2" key="1">
    <citation type="submission" date="2019-04" db="EMBL/GenBank/DDBJ databases">
        <title>Psychroflexus halotolerans sp. nov., isolated from a marine solar saltern.</title>
        <authorList>
            <person name="Feng X."/>
        </authorList>
    </citation>
    <scope>NUCLEOTIDE SEQUENCE [LARGE SCALE GENOMIC DNA]</scope>
    <source>
        <strain evidence="1 2">WDS2C27</strain>
    </source>
</reference>
<dbReference type="InterPro" id="IPR024423">
    <property type="entry name" value="DUF3050"/>
</dbReference>
<sequence length="261" mass="30681">MSKSQNVLDKTKPLRQKLLNHDLYKYIESPEDLRIFTQHHVYAVWDFMSLLKALQQRLTNVNVPWTPEGNTEFTYLINDIVLAEESDVNRRGKHQSHFEMYLEAMEDLGASTVQIRNFIKQIQHRTDVFLVISASDLSNPIKSFLIFTFNVIYNEHTHNILSAFTFGREELIPDMFTEIIDHLQRQYPGDNIENFKYYFDRHIEIDADEHGPMAIKLLESLCQNDINKWNSVEKTAEIALQKRLELWDGILKQILIKKAIA</sequence>
<name>A0A4U5TVU5_9FLAO</name>
<dbReference type="InterPro" id="IPR016084">
    <property type="entry name" value="Haem_Oase-like_multi-hlx"/>
</dbReference>
<evidence type="ECO:0000313" key="2">
    <source>
        <dbReference type="Proteomes" id="UP000306552"/>
    </source>
</evidence>